<dbReference type="Pfam" id="PF10528">
    <property type="entry name" value="GLEYA"/>
    <property type="match status" value="1"/>
</dbReference>
<dbReference type="Proteomes" id="UP000011715">
    <property type="component" value="Unassembled WGS sequence"/>
</dbReference>
<dbReference type="EnsemblFungi" id="MAPG_02792T0">
    <property type="protein sequence ID" value="MAPG_02792T0"/>
    <property type="gene ID" value="MAPG_02792"/>
</dbReference>
<reference evidence="4" key="4">
    <citation type="journal article" date="2015" name="G3 (Bethesda)">
        <title>Genome sequences of three phytopathogenic species of the Magnaporthaceae family of fungi.</title>
        <authorList>
            <person name="Okagaki L.H."/>
            <person name="Nunes C.C."/>
            <person name="Sailsbery J."/>
            <person name="Clay B."/>
            <person name="Brown D."/>
            <person name="John T."/>
            <person name="Oh Y."/>
            <person name="Young N."/>
            <person name="Fitzgerald M."/>
            <person name="Haas B.J."/>
            <person name="Zeng Q."/>
            <person name="Young S."/>
            <person name="Adiconis X."/>
            <person name="Fan L."/>
            <person name="Levin J.Z."/>
            <person name="Mitchell T.K."/>
            <person name="Okubara P.A."/>
            <person name="Farman M.L."/>
            <person name="Kohn L.M."/>
            <person name="Birren B."/>
            <person name="Ma L.-J."/>
            <person name="Dean R.A."/>
        </authorList>
    </citation>
    <scope>NUCLEOTIDE SEQUENCE</scope>
    <source>
        <strain evidence="4">ATCC 64411 / 73-15</strain>
    </source>
</reference>
<feature type="domain" description="GLEYA adhesin" evidence="2">
    <location>
        <begin position="156"/>
        <end position="239"/>
    </location>
</feature>
<dbReference type="InterPro" id="IPR018871">
    <property type="entry name" value="GLEYA_adhesin_domain"/>
</dbReference>
<evidence type="ECO:0000313" key="4">
    <source>
        <dbReference type="EnsemblFungi" id="MAPG_02792T0"/>
    </source>
</evidence>
<keyword evidence="5" id="KW-1185">Reference proteome</keyword>
<gene>
    <name evidence="3" type="ORF">MAPG_02792</name>
</gene>
<evidence type="ECO:0000259" key="2">
    <source>
        <dbReference type="Pfam" id="PF10528"/>
    </source>
</evidence>
<dbReference type="EMBL" id="ADBL01000676">
    <property type="status" value="NOT_ANNOTATED_CDS"/>
    <property type="molecule type" value="Genomic_DNA"/>
</dbReference>
<dbReference type="EMBL" id="GL876967">
    <property type="protein sequence ID" value="KLU83741.1"/>
    <property type="molecule type" value="Genomic_DNA"/>
</dbReference>
<sequence length="266" mass="28836">MRLKIHESRLCCRQVSQSAAQAPLSTLTYKLGSSAAATRSRTPAPAPAGLHGHDDNGHDILRPPSRRRWKAAPRVSSGPIMRPSRAQAPAKSRYSHSNTSPYWDTFSPDNIKGLTLFSTGWGKRMSIGKGQGECIASPAYVNGVAQASGSHHAYSVLQACGCIVADRVTTYHIYFNSAGELALGWFGDEANGNWNSDNARLVTGRYAYRAIQAKAGDVIPFRILYINAQGCYSFGFTIYKETPGQVGWDAVLSSDYDNSSNNIAQS</sequence>
<reference evidence="3" key="3">
    <citation type="submission" date="2011-03" db="EMBL/GenBank/DDBJ databases">
        <title>Annotation of Magnaporthe poae ATCC 64411.</title>
        <authorList>
            <person name="Ma L.-J."/>
            <person name="Dead R."/>
            <person name="Young S.K."/>
            <person name="Zeng Q."/>
            <person name="Gargeya S."/>
            <person name="Fitzgerald M."/>
            <person name="Haas B."/>
            <person name="Abouelleil A."/>
            <person name="Alvarado L."/>
            <person name="Arachchi H.M."/>
            <person name="Berlin A."/>
            <person name="Brown A."/>
            <person name="Chapman S.B."/>
            <person name="Chen Z."/>
            <person name="Dunbar C."/>
            <person name="Freedman E."/>
            <person name="Gearin G."/>
            <person name="Gellesch M."/>
            <person name="Goldberg J."/>
            <person name="Griggs A."/>
            <person name="Gujja S."/>
            <person name="Heiman D."/>
            <person name="Howarth C."/>
            <person name="Larson L."/>
            <person name="Lui A."/>
            <person name="MacDonald P.J.P."/>
            <person name="Mehta T."/>
            <person name="Montmayeur A."/>
            <person name="Murphy C."/>
            <person name="Neiman D."/>
            <person name="Pearson M."/>
            <person name="Priest M."/>
            <person name="Roberts A."/>
            <person name="Saif S."/>
            <person name="Shea T."/>
            <person name="Shenoy N."/>
            <person name="Sisk P."/>
            <person name="Stolte C."/>
            <person name="Sykes S."/>
            <person name="Yandava C."/>
            <person name="Wortman J."/>
            <person name="Nusbaum C."/>
            <person name="Birren B."/>
        </authorList>
    </citation>
    <scope>NUCLEOTIDE SEQUENCE</scope>
    <source>
        <strain evidence="3">ATCC 64411</strain>
    </source>
</reference>
<proteinExistence type="predicted"/>
<reference evidence="5" key="2">
    <citation type="submission" date="2010-05" db="EMBL/GenBank/DDBJ databases">
        <title>The genome sequence of Magnaporthe poae strain ATCC 64411.</title>
        <authorList>
            <person name="Ma L.-J."/>
            <person name="Dead R."/>
            <person name="Young S."/>
            <person name="Zeng Q."/>
            <person name="Koehrsen M."/>
            <person name="Alvarado L."/>
            <person name="Berlin A."/>
            <person name="Chapman S.B."/>
            <person name="Chen Z."/>
            <person name="Freedman E."/>
            <person name="Gellesch M."/>
            <person name="Goldberg J."/>
            <person name="Griggs A."/>
            <person name="Gujja S."/>
            <person name="Heilman E.R."/>
            <person name="Heiman D."/>
            <person name="Hepburn T."/>
            <person name="Howarth C."/>
            <person name="Jen D."/>
            <person name="Larson L."/>
            <person name="Mehta T."/>
            <person name="Neiman D."/>
            <person name="Pearson M."/>
            <person name="Roberts A."/>
            <person name="Saif S."/>
            <person name="Shea T."/>
            <person name="Shenoy N."/>
            <person name="Sisk P."/>
            <person name="Stolte C."/>
            <person name="Sykes S."/>
            <person name="Walk T."/>
            <person name="White J."/>
            <person name="Yandava C."/>
            <person name="Haas B."/>
            <person name="Nusbaum C."/>
            <person name="Birren B."/>
        </authorList>
    </citation>
    <scope>NUCLEOTIDE SEQUENCE [LARGE SCALE GENOMIC DNA]</scope>
    <source>
        <strain evidence="5">ATCC 64411 / 73-15</strain>
    </source>
</reference>
<reference evidence="4" key="5">
    <citation type="submission" date="2015-06" db="UniProtKB">
        <authorList>
            <consortium name="EnsemblFungi"/>
        </authorList>
    </citation>
    <scope>IDENTIFICATION</scope>
    <source>
        <strain evidence="4">ATCC 64411</strain>
    </source>
</reference>
<dbReference type="AlphaFoldDB" id="A0A0C4DSB4"/>
<organism evidence="4 5">
    <name type="scientific">Magnaporthiopsis poae (strain ATCC 64411 / 73-15)</name>
    <name type="common">Kentucky bluegrass fungus</name>
    <name type="synonym">Magnaporthe poae</name>
    <dbReference type="NCBI Taxonomy" id="644358"/>
    <lineage>
        <taxon>Eukaryota</taxon>
        <taxon>Fungi</taxon>
        <taxon>Dikarya</taxon>
        <taxon>Ascomycota</taxon>
        <taxon>Pezizomycotina</taxon>
        <taxon>Sordariomycetes</taxon>
        <taxon>Sordariomycetidae</taxon>
        <taxon>Magnaporthales</taxon>
        <taxon>Magnaporthaceae</taxon>
        <taxon>Magnaporthiopsis</taxon>
    </lineage>
</organism>
<protein>
    <recommendedName>
        <fullName evidence="2">GLEYA adhesin domain-containing protein</fullName>
    </recommendedName>
</protein>
<feature type="region of interest" description="Disordered" evidence="1">
    <location>
        <begin position="36"/>
        <end position="96"/>
    </location>
</feature>
<dbReference type="VEuPathDB" id="FungiDB:MAPG_02792"/>
<dbReference type="OrthoDB" id="4388755at2759"/>
<evidence type="ECO:0000313" key="5">
    <source>
        <dbReference type="Proteomes" id="UP000011715"/>
    </source>
</evidence>
<evidence type="ECO:0000313" key="3">
    <source>
        <dbReference type="EMBL" id="KLU83741.1"/>
    </source>
</evidence>
<evidence type="ECO:0000256" key="1">
    <source>
        <dbReference type="SAM" id="MobiDB-lite"/>
    </source>
</evidence>
<accession>A0A0C4DSB4</accession>
<reference evidence="3" key="1">
    <citation type="submission" date="2010-05" db="EMBL/GenBank/DDBJ databases">
        <title>The Genome Sequence of Magnaporthe poae strain ATCC 64411.</title>
        <authorList>
            <consortium name="The Broad Institute Genome Sequencing Platform"/>
            <consortium name="Broad Institute Genome Sequencing Center for Infectious Disease"/>
            <person name="Ma L.-J."/>
            <person name="Dead R."/>
            <person name="Young S."/>
            <person name="Zeng Q."/>
            <person name="Koehrsen M."/>
            <person name="Alvarado L."/>
            <person name="Berlin A."/>
            <person name="Chapman S.B."/>
            <person name="Chen Z."/>
            <person name="Freedman E."/>
            <person name="Gellesch M."/>
            <person name="Goldberg J."/>
            <person name="Griggs A."/>
            <person name="Gujja S."/>
            <person name="Heilman E.R."/>
            <person name="Heiman D."/>
            <person name="Hepburn T."/>
            <person name="Howarth C."/>
            <person name="Jen D."/>
            <person name="Larson L."/>
            <person name="Mehta T."/>
            <person name="Neiman D."/>
            <person name="Pearson M."/>
            <person name="Roberts A."/>
            <person name="Saif S."/>
            <person name="Shea T."/>
            <person name="Shenoy N."/>
            <person name="Sisk P."/>
            <person name="Stolte C."/>
            <person name="Sykes S."/>
            <person name="Walk T."/>
            <person name="White J."/>
            <person name="Yandava C."/>
            <person name="Haas B."/>
            <person name="Nusbaum C."/>
            <person name="Birren B."/>
        </authorList>
    </citation>
    <scope>NUCLEOTIDE SEQUENCE</scope>
    <source>
        <strain evidence="3">ATCC 64411</strain>
    </source>
</reference>
<name>A0A0C4DSB4_MAGP6</name>
<feature type="compositionally biased region" description="Basic and acidic residues" evidence="1">
    <location>
        <begin position="51"/>
        <end position="61"/>
    </location>
</feature>